<dbReference type="Proteomes" id="UP001488838">
    <property type="component" value="Unassembled WGS sequence"/>
</dbReference>
<feature type="compositionally biased region" description="Basic and acidic residues" evidence="1">
    <location>
        <begin position="1"/>
        <end position="12"/>
    </location>
</feature>
<keyword evidence="3" id="KW-1185">Reference proteome</keyword>
<dbReference type="EMBL" id="JBBHLL010000272">
    <property type="protein sequence ID" value="KAK7807409.1"/>
    <property type="molecule type" value="Genomic_DNA"/>
</dbReference>
<gene>
    <name evidence="2" type="ORF">U0070_025041</name>
</gene>
<name>A0AAW0HZ86_MYOGA</name>
<dbReference type="AlphaFoldDB" id="A0AAW0HZ86"/>
<organism evidence="2 3">
    <name type="scientific">Myodes glareolus</name>
    <name type="common">Bank vole</name>
    <name type="synonym">Clethrionomys glareolus</name>
    <dbReference type="NCBI Taxonomy" id="447135"/>
    <lineage>
        <taxon>Eukaryota</taxon>
        <taxon>Metazoa</taxon>
        <taxon>Chordata</taxon>
        <taxon>Craniata</taxon>
        <taxon>Vertebrata</taxon>
        <taxon>Euteleostomi</taxon>
        <taxon>Mammalia</taxon>
        <taxon>Eutheria</taxon>
        <taxon>Euarchontoglires</taxon>
        <taxon>Glires</taxon>
        <taxon>Rodentia</taxon>
        <taxon>Myomorpha</taxon>
        <taxon>Muroidea</taxon>
        <taxon>Cricetidae</taxon>
        <taxon>Arvicolinae</taxon>
        <taxon>Myodes</taxon>
    </lineage>
</organism>
<protein>
    <submittedName>
        <fullName evidence="2">Uncharacterized protein</fullName>
    </submittedName>
</protein>
<accession>A0AAW0HZ86</accession>
<feature type="region of interest" description="Disordered" evidence="1">
    <location>
        <begin position="1"/>
        <end position="36"/>
    </location>
</feature>
<reference evidence="2 3" key="1">
    <citation type="journal article" date="2023" name="bioRxiv">
        <title>Conserved and derived expression patterns and positive selection on dental genes reveal complex evolutionary context of ever-growing rodent molars.</title>
        <authorList>
            <person name="Calamari Z.T."/>
            <person name="Song A."/>
            <person name="Cohen E."/>
            <person name="Akter M."/>
            <person name="Roy R.D."/>
            <person name="Hallikas O."/>
            <person name="Christensen M.M."/>
            <person name="Li P."/>
            <person name="Marangoni P."/>
            <person name="Jernvall J."/>
            <person name="Klein O.D."/>
        </authorList>
    </citation>
    <scope>NUCLEOTIDE SEQUENCE [LARGE SCALE GENOMIC DNA]</scope>
    <source>
        <strain evidence="2">V071</strain>
    </source>
</reference>
<evidence type="ECO:0000313" key="2">
    <source>
        <dbReference type="EMBL" id="KAK7807409.1"/>
    </source>
</evidence>
<comment type="caution">
    <text evidence="2">The sequence shown here is derived from an EMBL/GenBank/DDBJ whole genome shotgun (WGS) entry which is preliminary data.</text>
</comment>
<evidence type="ECO:0000256" key="1">
    <source>
        <dbReference type="SAM" id="MobiDB-lite"/>
    </source>
</evidence>
<evidence type="ECO:0000313" key="3">
    <source>
        <dbReference type="Proteomes" id="UP001488838"/>
    </source>
</evidence>
<sequence>MKMRDRSLRMLRETSATGSHSADEETSTEGSGGTEGNACEQLRLIETHMKLVPEWSKGISFLQKESAPCPAEKWENILIKSMNSKPSYAMLARASLHHEDITSTFLMERSACGTAMRALVTMLTALLLPGALPHGLPSIRQLEQAETKLSEVCQRTPLGCHLKTVCYPLLRGPVGGGQLFHEVLQANNTMVGLEGFQLEVLPTSSESLSFSCPTNGKLNTSGPSAPVQLGQRRASLVPLREVLLDLTRRL</sequence>
<proteinExistence type="predicted"/>